<dbReference type="Proteomes" id="UP000593915">
    <property type="component" value="Chromosome"/>
</dbReference>
<feature type="transmembrane region" description="Helical" evidence="2">
    <location>
        <begin position="299"/>
        <end position="319"/>
    </location>
</feature>
<dbReference type="GO" id="GO:0005886">
    <property type="term" value="C:plasma membrane"/>
    <property type="evidence" value="ECO:0007669"/>
    <property type="project" value="TreeGrafter"/>
</dbReference>
<dbReference type="PANTHER" id="PTHR11328">
    <property type="entry name" value="MAJOR FACILITATOR SUPERFAMILY DOMAIN-CONTAINING PROTEIN"/>
    <property type="match status" value="1"/>
</dbReference>
<feature type="transmembrane region" description="Helical" evidence="2">
    <location>
        <begin position="378"/>
        <end position="397"/>
    </location>
</feature>
<dbReference type="Pfam" id="PF13347">
    <property type="entry name" value="MFS_2"/>
    <property type="match status" value="1"/>
</dbReference>
<dbReference type="GO" id="GO:0008643">
    <property type="term" value="P:carbohydrate transport"/>
    <property type="evidence" value="ECO:0007669"/>
    <property type="project" value="InterPro"/>
</dbReference>
<evidence type="ECO:0000313" key="3">
    <source>
        <dbReference type="EMBL" id="QOW61117.1"/>
    </source>
</evidence>
<dbReference type="AlphaFoldDB" id="A0A7S7AWN6"/>
<keyword evidence="2" id="KW-1133">Transmembrane helix</keyword>
<proteinExistence type="inferred from homology"/>
<dbReference type="PANTHER" id="PTHR11328:SF24">
    <property type="entry name" value="MAJOR FACILITATOR SUPERFAMILY (MFS) PROFILE DOMAIN-CONTAINING PROTEIN"/>
    <property type="match status" value="1"/>
</dbReference>
<reference evidence="3 4" key="1">
    <citation type="submission" date="2020-09" db="EMBL/GenBank/DDBJ databases">
        <title>Characterization of Treponema spp. from bovine digital dermatitis in Korea.</title>
        <authorList>
            <person name="Espiritu H.M."/>
            <person name="Cho Y.I."/>
            <person name="Mamuad L."/>
        </authorList>
    </citation>
    <scope>NUCLEOTIDE SEQUENCE [LARGE SCALE GENOMIC DNA]</scope>
    <source>
        <strain evidence="3 4">KS1</strain>
    </source>
</reference>
<feature type="transmembrane region" description="Helical" evidence="2">
    <location>
        <begin position="325"/>
        <end position="344"/>
    </location>
</feature>
<evidence type="ECO:0000313" key="4">
    <source>
        <dbReference type="Proteomes" id="UP000593915"/>
    </source>
</evidence>
<organism evidence="3 4">
    <name type="scientific">Treponema pedis</name>
    <dbReference type="NCBI Taxonomy" id="409322"/>
    <lineage>
        <taxon>Bacteria</taxon>
        <taxon>Pseudomonadati</taxon>
        <taxon>Spirochaetota</taxon>
        <taxon>Spirochaetia</taxon>
        <taxon>Spirochaetales</taxon>
        <taxon>Treponemataceae</taxon>
        <taxon>Treponema</taxon>
    </lineage>
</organism>
<evidence type="ECO:0000256" key="1">
    <source>
        <dbReference type="ARBA" id="ARBA00009617"/>
    </source>
</evidence>
<dbReference type="RefSeq" id="WP_194076576.1">
    <property type="nucleotide sequence ID" value="NZ_CP061839.1"/>
</dbReference>
<comment type="similarity">
    <text evidence="1">Belongs to the sodium:galactoside symporter (TC 2.A.2) family.</text>
</comment>
<evidence type="ECO:0000256" key="2">
    <source>
        <dbReference type="SAM" id="Phobius"/>
    </source>
</evidence>
<feature type="transmembrane region" description="Helical" evidence="2">
    <location>
        <begin position="156"/>
        <end position="174"/>
    </location>
</feature>
<dbReference type="GO" id="GO:0015293">
    <property type="term" value="F:symporter activity"/>
    <property type="evidence" value="ECO:0007669"/>
    <property type="project" value="InterPro"/>
</dbReference>
<dbReference type="EMBL" id="CP061839">
    <property type="protein sequence ID" value="QOW61117.1"/>
    <property type="molecule type" value="Genomic_DNA"/>
</dbReference>
<dbReference type="InterPro" id="IPR036259">
    <property type="entry name" value="MFS_trans_sf"/>
</dbReference>
<dbReference type="InterPro" id="IPR039672">
    <property type="entry name" value="MFS_2"/>
</dbReference>
<name>A0A7S7AWN6_9SPIR</name>
<sequence>MNAKQKKMTWRTYLAYGAADLYGGGCFFIVTTFSMYYLVNVIGLHPALAGLIPAIGKFWDAVSDPMMGYISDNTPQTSFGKRRVWFLISILPIALSFILIWFPVKIESQAGKFIFYTIAYIIFFTVSTVSYIPYAALSAEITKDFSERNKLNGSRLMFSFIATLLGGVLAQPIIDYFNGSAAGYFVMSCVFALIFALPWIPLYFETWELPEEKEEKKSKQSFIKNFLSLFHNRSCRIHIAMYVCSYGALDIFMSFVLFYIVDYLNKGSVFVIIQGTLLISMMASLPVHNYLINKKGHKPVYLTALIIFAVSILLMMFHTPASSNVFLILNMILMGIGISANNLIPHQLLPFISDIDRVMSGKNRAGTYSAAMTLTRKLFLGLIIMTTIGFVLSGIGYKNPVPSVLTQKQFKEAEELCKKTGKDFSDITKYYSLCEDGNMHLKYLSKDMDEIIKKLYKTKKENASAEVSAFFADKTNFKEIPEDIFENFILSSFNKTDFIQTDKHFLLCASYQKDGAVYKKINPENFYTKADLYNLKEFLDNIDFRYSGIGQVQKPQQKENTLKGIKLSFILMPVFMLIMGIIIALKFKVTPENHQIILNEIKRLEAGGKKEDADEKTKKVCKLLIGKEYK</sequence>
<keyword evidence="2" id="KW-0812">Transmembrane</keyword>
<feature type="transmembrane region" description="Helical" evidence="2">
    <location>
        <begin position="267"/>
        <end position="287"/>
    </location>
</feature>
<gene>
    <name evidence="3" type="ORF">IFE08_01520</name>
</gene>
<protein>
    <submittedName>
        <fullName evidence="3">MFS transporter</fullName>
    </submittedName>
</protein>
<feature type="transmembrane region" description="Helical" evidence="2">
    <location>
        <begin position="567"/>
        <end position="585"/>
    </location>
</feature>
<feature type="transmembrane region" description="Helical" evidence="2">
    <location>
        <begin position="239"/>
        <end position="261"/>
    </location>
</feature>
<keyword evidence="2" id="KW-0472">Membrane</keyword>
<dbReference type="SUPFAM" id="SSF103473">
    <property type="entry name" value="MFS general substrate transporter"/>
    <property type="match status" value="1"/>
</dbReference>
<feature type="transmembrane region" description="Helical" evidence="2">
    <location>
        <begin position="84"/>
        <end position="102"/>
    </location>
</feature>
<dbReference type="Gene3D" id="1.20.1250.20">
    <property type="entry name" value="MFS general substrate transporter like domains"/>
    <property type="match status" value="1"/>
</dbReference>
<feature type="transmembrane region" description="Helical" evidence="2">
    <location>
        <begin position="180"/>
        <end position="204"/>
    </location>
</feature>
<feature type="transmembrane region" description="Helical" evidence="2">
    <location>
        <begin position="114"/>
        <end position="136"/>
    </location>
</feature>
<feature type="transmembrane region" description="Helical" evidence="2">
    <location>
        <begin position="44"/>
        <end position="63"/>
    </location>
</feature>
<dbReference type="CDD" id="cd17332">
    <property type="entry name" value="MFS_MelB_like"/>
    <property type="match status" value="1"/>
</dbReference>
<accession>A0A7S7AWN6</accession>
<feature type="transmembrane region" description="Helical" evidence="2">
    <location>
        <begin position="12"/>
        <end position="38"/>
    </location>
</feature>